<dbReference type="PANTHER" id="PTHR10224:SF11">
    <property type="entry name" value="ES1 PROTEIN HOMOLOG, MITOCHONDRIAL"/>
    <property type="match status" value="1"/>
</dbReference>
<organism evidence="2 3">
    <name type="scientific">Catharus ustulatus</name>
    <name type="common">Russet-backed thrush</name>
    <name type="synonym">Hylocichla ustulatus</name>
    <dbReference type="NCBI Taxonomy" id="91951"/>
    <lineage>
        <taxon>Eukaryota</taxon>
        <taxon>Metazoa</taxon>
        <taxon>Chordata</taxon>
        <taxon>Craniata</taxon>
        <taxon>Vertebrata</taxon>
        <taxon>Euteleostomi</taxon>
        <taxon>Archelosauria</taxon>
        <taxon>Archosauria</taxon>
        <taxon>Dinosauria</taxon>
        <taxon>Saurischia</taxon>
        <taxon>Theropoda</taxon>
        <taxon>Coelurosauria</taxon>
        <taxon>Aves</taxon>
        <taxon>Neognathae</taxon>
        <taxon>Neoaves</taxon>
        <taxon>Telluraves</taxon>
        <taxon>Australaves</taxon>
        <taxon>Passeriformes</taxon>
        <taxon>Turdidae</taxon>
        <taxon>Catharus</taxon>
    </lineage>
</organism>
<reference evidence="2" key="3">
    <citation type="submission" date="2025-09" db="UniProtKB">
        <authorList>
            <consortium name="Ensembl"/>
        </authorList>
    </citation>
    <scope>IDENTIFICATION</scope>
</reference>
<sequence length="267" mass="28227">GVPWAGPALLAPPALGRAGDIKGWGSEQSSEQRGDLRGTAGLGGTMTKRVAVVLAGCGVFDGSEIHEASAVLVQLSREGAEVYAPNIPQMHVVDHVKGQPTPEQRNVLVESARIARGNIKDLATLDVKGLDALIIPGGFGVAKNLSTWASQGKNCSVCKEVEGVLRAFHAAHKPIGLCCISPVLAAKIFPGCEVTVGHDTECEQWPYAKTAEALQELGCRHVNSQVSQVHVDQQNLLVTTSAFMCNAPIHQVHDGVARMVQEVLRLA</sequence>
<dbReference type="InterPro" id="IPR029062">
    <property type="entry name" value="Class_I_gatase-like"/>
</dbReference>
<dbReference type="CDD" id="cd03133">
    <property type="entry name" value="GATase1_ES1"/>
    <property type="match status" value="1"/>
</dbReference>
<evidence type="ECO:0008006" key="4">
    <source>
        <dbReference type="Google" id="ProtNLM"/>
    </source>
</evidence>
<name>A0A8C3VC12_CATUS</name>
<dbReference type="Gene3D" id="3.40.50.880">
    <property type="match status" value="1"/>
</dbReference>
<reference evidence="2" key="1">
    <citation type="submission" date="2020-10" db="EMBL/GenBank/DDBJ databases">
        <title>Catharus ustulatus (Swainson's thrush) genome, bCatUst1, primary haplotype v2.</title>
        <authorList>
            <person name="Delmore K."/>
            <person name="Vafadar M."/>
            <person name="Formenti G."/>
            <person name="Chow W."/>
            <person name="Pelan S."/>
            <person name="Howe K."/>
            <person name="Rhie A."/>
            <person name="Mountcastle J."/>
            <person name="Haase B."/>
            <person name="Fedrigo O."/>
            <person name="Jarvis E.D."/>
        </authorList>
    </citation>
    <scope>NUCLEOTIDE SEQUENCE [LARGE SCALE GENOMIC DNA]</scope>
</reference>
<evidence type="ECO:0000313" key="3">
    <source>
        <dbReference type="Proteomes" id="UP000694563"/>
    </source>
</evidence>
<feature type="region of interest" description="Disordered" evidence="1">
    <location>
        <begin position="20"/>
        <end position="40"/>
    </location>
</feature>
<evidence type="ECO:0000256" key="1">
    <source>
        <dbReference type="SAM" id="MobiDB-lite"/>
    </source>
</evidence>
<reference evidence="2" key="2">
    <citation type="submission" date="2025-08" db="UniProtKB">
        <authorList>
            <consortium name="Ensembl"/>
        </authorList>
    </citation>
    <scope>IDENTIFICATION</scope>
</reference>
<protein>
    <recommendedName>
        <fullName evidence="4">GAL3B protein</fullName>
    </recommendedName>
</protein>
<keyword evidence="3" id="KW-1185">Reference proteome</keyword>
<dbReference type="PANTHER" id="PTHR10224">
    <property type="entry name" value="ES1 PROTEIN HOMOLOG, MITOCHONDRIAL"/>
    <property type="match status" value="1"/>
</dbReference>
<dbReference type="AlphaFoldDB" id="A0A8C3VC12"/>
<accession>A0A8C3VC12</accession>
<dbReference type="Proteomes" id="UP000694563">
    <property type="component" value="Chromosome 14"/>
</dbReference>
<dbReference type="SUPFAM" id="SSF52317">
    <property type="entry name" value="Class I glutamine amidotransferase-like"/>
    <property type="match status" value="1"/>
</dbReference>
<evidence type="ECO:0000313" key="2">
    <source>
        <dbReference type="Ensembl" id="ENSCUSP00005024084.1"/>
    </source>
</evidence>
<dbReference type="NCBIfam" id="NF008747">
    <property type="entry name" value="PRK11780.1"/>
    <property type="match status" value="1"/>
</dbReference>
<gene>
    <name evidence="2" type="primary">LOC117003068</name>
</gene>
<dbReference type="Ensembl" id="ENSCUST00005024942.1">
    <property type="protein sequence ID" value="ENSCUSP00005024084.1"/>
    <property type="gene ID" value="ENSCUSG00005015061.1"/>
</dbReference>
<proteinExistence type="predicted"/>